<comment type="subcellular location">
    <subcellularLocation>
        <location evidence="1">Cell inner membrane</location>
        <topology evidence="1">Single-pass type II membrane protein</topology>
        <orientation evidence="1">Periplasmic side</orientation>
    </subcellularLocation>
</comment>
<dbReference type="EMBL" id="JAVAIM010000001">
    <property type="protein sequence ID" value="MDP4575307.1"/>
    <property type="molecule type" value="Genomic_DNA"/>
</dbReference>
<evidence type="ECO:0000256" key="3">
    <source>
        <dbReference type="ARBA" id="ARBA00022475"/>
    </source>
</evidence>
<evidence type="ECO:0000256" key="7">
    <source>
        <dbReference type="ARBA" id="ARBA00023136"/>
    </source>
</evidence>
<evidence type="ECO:0000256" key="8">
    <source>
        <dbReference type="ARBA" id="ARBA00023186"/>
    </source>
</evidence>
<dbReference type="PROSITE" id="PS50198">
    <property type="entry name" value="PPIC_PPIASE_2"/>
    <property type="match status" value="1"/>
</dbReference>
<dbReference type="PANTHER" id="PTHR47529">
    <property type="entry name" value="PEPTIDYL-PROLYL CIS-TRANS ISOMERASE D"/>
    <property type="match status" value="1"/>
</dbReference>
<evidence type="ECO:0000256" key="14">
    <source>
        <dbReference type="PROSITE-ProRule" id="PRU00278"/>
    </source>
</evidence>
<keyword evidence="7" id="KW-0472">Membrane</keyword>
<proteinExistence type="inferred from homology"/>
<dbReference type="Pfam" id="PF13145">
    <property type="entry name" value="Rotamase_2"/>
    <property type="match status" value="1"/>
</dbReference>
<evidence type="ECO:0000256" key="6">
    <source>
        <dbReference type="ARBA" id="ARBA00022989"/>
    </source>
</evidence>
<evidence type="ECO:0000256" key="10">
    <source>
        <dbReference type="ARBA" id="ARBA00031484"/>
    </source>
</evidence>
<keyword evidence="14" id="KW-0697">Rotamase</keyword>
<dbReference type="Proteomes" id="UP001240639">
    <property type="component" value="Unassembled WGS sequence"/>
</dbReference>
<sequence length="644" mass="69941">MLTFFRNIFKTKIGLAFALAFLGLIALAFASADVSSTGTFGGVAGGDRVAVVGSEKIGTADLVQAANNGLDRVRQENPTLSMEGFLAQNGLERSLDALIDRFAIRAYAEKYGIRAGDNLVNSEIRMLPAFRGADGNFSEDVYRQALAQARISDAQAREDFGTGLLSQQLFVPATFGATVPDKLAYRYAQLLKERRQGTIALLPSASFAPTGDPSDATLRAYYESNSADFIRPERRVVRFATFDSSALGDRVEPTEAEIAERYEADREQYAASETRDVTQLIVPTQAAANSLRERIAGGASFDAVAREAGLRATPLTGLDREVLTSQASEAVAAAYFSAREGSITQPARSPLGWHIARIDNVETRAARTLAQVREDVAAAVREEKRVQGLADLANEIDDQLADGATLREVSEELDLELTTTRPAIANGRIYQTQETLPEVLAPALQTIFQMDEEEPEIAPLEGGQTYLVYEVAQITASAKAPLAEIKDRVEANWRISEGLKRAQAAADRVTKRVRGGASLAAAVAEEETNLPAPESVDLTREQLAAQRERRIPPPLALLFSMAEGTTKKLEAAQKIGFFIVNLEDISMDDIAEDDPMIAQAKTQLGPVIGEEYADQLRLAMREELGVERNDDAIEAVRRQLLGTN</sequence>
<dbReference type="Pfam" id="PF13624">
    <property type="entry name" value="SurA_N_3"/>
    <property type="match status" value="1"/>
</dbReference>
<evidence type="ECO:0000313" key="18">
    <source>
        <dbReference type="Proteomes" id="UP001240639"/>
    </source>
</evidence>
<dbReference type="Gene3D" id="1.10.4030.10">
    <property type="entry name" value="Porin chaperone SurA, peptide-binding domain"/>
    <property type="match status" value="1"/>
</dbReference>
<feature type="chain" id="PRO_5047414080" description="Parvulin-like PPIase" evidence="15">
    <location>
        <begin position="31"/>
        <end position="644"/>
    </location>
</feature>
<dbReference type="InterPro" id="IPR000297">
    <property type="entry name" value="PPIase_PpiC"/>
</dbReference>
<evidence type="ECO:0000259" key="16">
    <source>
        <dbReference type="PROSITE" id="PS50198"/>
    </source>
</evidence>
<keyword evidence="3" id="KW-1003">Cell membrane</keyword>
<keyword evidence="6" id="KW-1133">Transmembrane helix</keyword>
<dbReference type="SUPFAM" id="SSF54534">
    <property type="entry name" value="FKBP-like"/>
    <property type="match status" value="1"/>
</dbReference>
<evidence type="ECO:0000256" key="11">
    <source>
        <dbReference type="ARBA" id="ARBA00038408"/>
    </source>
</evidence>
<keyword evidence="4" id="KW-0997">Cell inner membrane</keyword>
<keyword evidence="8" id="KW-0143">Chaperone</keyword>
<evidence type="ECO:0000256" key="4">
    <source>
        <dbReference type="ARBA" id="ARBA00022519"/>
    </source>
</evidence>
<accession>A0ABT9HQA6</accession>
<comment type="caution">
    <text evidence="17">The sequence shown here is derived from an EMBL/GenBank/DDBJ whole genome shotgun (WGS) entry which is preliminary data.</text>
</comment>
<evidence type="ECO:0000256" key="2">
    <source>
        <dbReference type="ARBA" id="ARBA00018370"/>
    </source>
</evidence>
<dbReference type="PANTHER" id="PTHR47529:SF1">
    <property type="entry name" value="PERIPLASMIC CHAPERONE PPID"/>
    <property type="match status" value="1"/>
</dbReference>
<keyword evidence="18" id="KW-1185">Reference proteome</keyword>
<keyword evidence="5" id="KW-0812">Transmembrane</keyword>
<keyword evidence="14" id="KW-0413">Isomerase</keyword>
<dbReference type="InterPro" id="IPR027304">
    <property type="entry name" value="Trigger_fact/SurA_dom_sf"/>
</dbReference>
<dbReference type="RefSeq" id="WP_305932626.1">
    <property type="nucleotide sequence ID" value="NZ_JAVAIM010000001.1"/>
</dbReference>
<comment type="similarity">
    <text evidence="11">Belongs to the PpiD chaperone family.</text>
</comment>
<evidence type="ECO:0000256" key="9">
    <source>
        <dbReference type="ARBA" id="ARBA00030642"/>
    </source>
</evidence>
<dbReference type="Gene3D" id="3.10.50.40">
    <property type="match status" value="1"/>
</dbReference>
<evidence type="ECO:0000256" key="13">
    <source>
        <dbReference type="ARBA" id="ARBA00042775"/>
    </source>
</evidence>
<evidence type="ECO:0000256" key="5">
    <source>
        <dbReference type="ARBA" id="ARBA00022692"/>
    </source>
</evidence>
<protein>
    <recommendedName>
        <fullName evidence="2">Parvulin-like PPIase</fullName>
    </recommendedName>
    <alternativeName>
        <fullName evidence="9">Peptidyl-prolyl cis-trans isomerase plp</fullName>
    </alternativeName>
    <alternativeName>
        <fullName evidence="12">Periplasmic chaperone PpiD</fullName>
    </alternativeName>
    <alternativeName>
        <fullName evidence="13">Periplasmic folding chaperone</fullName>
    </alternativeName>
    <alternativeName>
        <fullName evidence="10">Rotamase plp</fullName>
    </alternativeName>
</protein>
<feature type="signal peptide" evidence="15">
    <location>
        <begin position="1"/>
        <end position="30"/>
    </location>
</feature>
<dbReference type="InterPro" id="IPR052029">
    <property type="entry name" value="PpiD_chaperone"/>
</dbReference>
<name>A0ABT9HQA6_9SPHN</name>
<evidence type="ECO:0000256" key="1">
    <source>
        <dbReference type="ARBA" id="ARBA00004382"/>
    </source>
</evidence>
<reference evidence="17 18" key="1">
    <citation type="submission" date="2023-08" db="EMBL/GenBank/DDBJ databases">
        <title>genomic of G39.</title>
        <authorList>
            <person name="Wang Y."/>
        </authorList>
    </citation>
    <scope>NUCLEOTIDE SEQUENCE [LARGE SCALE GENOMIC DNA]</scope>
    <source>
        <strain evidence="17 18">G39</strain>
    </source>
</reference>
<keyword evidence="15" id="KW-0732">Signal</keyword>
<feature type="domain" description="PpiC" evidence="16">
    <location>
        <begin position="272"/>
        <end position="360"/>
    </location>
</feature>
<evidence type="ECO:0000313" key="17">
    <source>
        <dbReference type="EMBL" id="MDP4575307.1"/>
    </source>
</evidence>
<evidence type="ECO:0000256" key="12">
    <source>
        <dbReference type="ARBA" id="ARBA00040743"/>
    </source>
</evidence>
<dbReference type="InterPro" id="IPR046357">
    <property type="entry name" value="PPIase_dom_sf"/>
</dbReference>
<gene>
    <name evidence="17" type="ORF">Q9K02_09190</name>
</gene>
<dbReference type="SUPFAM" id="SSF109998">
    <property type="entry name" value="Triger factor/SurA peptide-binding domain-like"/>
    <property type="match status" value="1"/>
</dbReference>
<organism evidence="17 18">
    <name type="scientific">Qipengyuania profundimaris</name>
    <dbReference type="NCBI Taxonomy" id="3067652"/>
    <lineage>
        <taxon>Bacteria</taxon>
        <taxon>Pseudomonadati</taxon>
        <taxon>Pseudomonadota</taxon>
        <taxon>Alphaproteobacteria</taxon>
        <taxon>Sphingomonadales</taxon>
        <taxon>Erythrobacteraceae</taxon>
        <taxon>Qipengyuania</taxon>
    </lineage>
</organism>
<evidence type="ECO:0000256" key="15">
    <source>
        <dbReference type="SAM" id="SignalP"/>
    </source>
</evidence>